<dbReference type="GO" id="GO:0003723">
    <property type="term" value="F:RNA binding"/>
    <property type="evidence" value="ECO:0007669"/>
    <property type="project" value="UniProtKB-KW"/>
</dbReference>
<dbReference type="GO" id="GO:0000166">
    <property type="term" value="F:nucleotide binding"/>
    <property type="evidence" value="ECO:0007669"/>
    <property type="project" value="UniProtKB-KW"/>
</dbReference>
<dbReference type="EC" id="3.6.1.-" evidence="2"/>
<dbReference type="PANTHER" id="PTHR12395:SF9">
    <property type="entry name" value="DECAPPING AND EXORIBONUCLEASE PROTEIN"/>
    <property type="match status" value="1"/>
</dbReference>
<keyword evidence="2" id="KW-0479">Metal-binding</keyword>
<dbReference type="WBParaSite" id="TCONS_00001298.p1">
    <property type="protein sequence ID" value="TCONS_00001298.p1"/>
    <property type="gene ID" value="XLOC_001202"/>
</dbReference>
<dbReference type="GO" id="GO:0034353">
    <property type="term" value="F:mRNA 5'-diphosphatase activity"/>
    <property type="evidence" value="ECO:0007669"/>
    <property type="project" value="TreeGrafter"/>
</dbReference>
<proteinExistence type="inferred from homology"/>
<keyword evidence="2" id="KW-0378">Hydrolase</keyword>
<name>A0A0K0E7Q0_STRER</name>
<evidence type="ECO:0000313" key="4">
    <source>
        <dbReference type="Proteomes" id="UP000035681"/>
    </source>
</evidence>
<evidence type="ECO:0000259" key="3">
    <source>
        <dbReference type="Pfam" id="PF08652"/>
    </source>
</evidence>
<comment type="similarity">
    <text evidence="1 2">Belongs to the DXO/Dom3Z family.</text>
</comment>
<comment type="cofactor">
    <cofactor evidence="2">
        <name>a divalent metal cation</name>
        <dbReference type="ChEBI" id="CHEBI:60240"/>
    </cofactor>
</comment>
<dbReference type="AlphaFoldDB" id="A0A0K0E7Q0"/>
<keyword evidence="2" id="KW-0694">RNA-binding</keyword>
<dbReference type="GO" id="GO:0005634">
    <property type="term" value="C:nucleus"/>
    <property type="evidence" value="ECO:0007669"/>
    <property type="project" value="UniProtKB-SubCell"/>
</dbReference>
<keyword evidence="2" id="KW-0540">Nuclease</keyword>
<dbReference type="GO" id="GO:0000956">
    <property type="term" value="P:nuclear-transcribed mRNA catabolic process"/>
    <property type="evidence" value="ECO:0007669"/>
    <property type="project" value="TreeGrafter"/>
</dbReference>
<evidence type="ECO:0000256" key="1">
    <source>
        <dbReference type="ARBA" id="ARBA00006562"/>
    </source>
</evidence>
<keyword evidence="2" id="KW-0547">Nucleotide-binding</keyword>
<dbReference type="GO" id="GO:0004518">
    <property type="term" value="F:nuclease activity"/>
    <property type="evidence" value="ECO:0007669"/>
    <property type="project" value="UniProtKB-KW"/>
</dbReference>
<dbReference type="WBParaSite" id="SSTP_0000552500.1">
    <property type="protein sequence ID" value="SSTP_0000552500.1"/>
    <property type="gene ID" value="SSTP_0000552500"/>
</dbReference>
<dbReference type="PANTHER" id="PTHR12395">
    <property type="entry name" value="DOM-3 RELATED"/>
    <property type="match status" value="1"/>
</dbReference>
<dbReference type="InterPro" id="IPR039039">
    <property type="entry name" value="RAI1-like_fam"/>
</dbReference>
<dbReference type="InterPro" id="IPR013961">
    <property type="entry name" value="RAI1"/>
</dbReference>
<dbReference type="GO" id="GO:0046872">
    <property type="term" value="F:metal ion binding"/>
    <property type="evidence" value="ECO:0007669"/>
    <property type="project" value="UniProtKB-KW"/>
</dbReference>
<evidence type="ECO:0000313" key="5">
    <source>
        <dbReference type="WBParaSite" id="SSTP_0000552500.1"/>
    </source>
</evidence>
<keyword evidence="2" id="KW-0539">Nucleus</keyword>
<dbReference type="Pfam" id="PF08652">
    <property type="entry name" value="RAI1"/>
    <property type="match status" value="1"/>
</dbReference>
<protein>
    <recommendedName>
        <fullName evidence="2">Decapping nuclease</fullName>
        <ecNumber evidence="2">3.6.1.-</ecNumber>
    </recommendedName>
</protein>
<dbReference type="Proteomes" id="UP000035681">
    <property type="component" value="Unplaced"/>
</dbReference>
<reference evidence="5" key="1">
    <citation type="submission" date="2015-08" db="UniProtKB">
        <authorList>
            <consortium name="WormBaseParasite"/>
        </authorList>
    </citation>
    <scope>IDENTIFICATION</scope>
</reference>
<comment type="subcellular location">
    <subcellularLocation>
        <location evidence="2">Nucleus</location>
    </subcellularLocation>
</comment>
<feature type="domain" description="RAI1-like" evidence="3">
    <location>
        <begin position="44"/>
        <end position="271"/>
    </location>
</feature>
<dbReference type="STRING" id="6248.A0A0K0E7Q0"/>
<dbReference type="GO" id="GO:0110155">
    <property type="term" value="P:NAD-cap decapping"/>
    <property type="evidence" value="ECO:0007669"/>
    <property type="project" value="TreeGrafter"/>
</dbReference>
<sequence length="338" mass="39138">MSVKYSEPVKLFSFRNQRREDGKDEYIFGEKLFPVYNSYIGNLNLSYNLKSKVEIHLKKPYTSKIVSHWDVMAYIQDTVDMSLKQITDNADVVCYRSFLTDLALLPLGGTLSNTFVAFLHNGIVFIEKVQTPIYPITVKDIEKEYMKKNFARICTLVNSKESVDMKSSVNLDEKYYTTKTRVFKMSNSTIKVMFTGEVYAITRNYSSEESNFMDVKVCTGNLAHLYNGMCLYHTWAKNYIDGNKWIIVGITGTRKHQLRKIQLVTLSDLESKLPLPVPRIMEYVGKSLENIVNTCRRFPKKYVIIPHDKFSLRVADKETVESMYYSKPTSSFVESFPE</sequence>
<evidence type="ECO:0000256" key="2">
    <source>
        <dbReference type="RuleBase" id="RU367113"/>
    </source>
</evidence>
<keyword evidence="4" id="KW-1185">Reference proteome</keyword>
<organism evidence="5">
    <name type="scientific">Strongyloides stercoralis</name>
    <name type="common">Threadworm</name>
    <dbReference type="NCBI Taxonomy" id="6248"/>
    <lineage>
        <taxon>Eukaryota</taxon>
        <taxon>Metazoa</taxon>
        <taxon>Ecdysozoa</taxon>
        <taxon>Nematoda</taxon>
        <taxon>Chromadorea</taxon>
        <taxon>Rhabditida</taxon>
        <taxon>Tylenchina</taxon>
        <taxon>Panagrolaimomorpha</taxon>
        <taxon>Strongyloidoidea</taxon>
        <taxon>Strongyloididae</taxon>
        <taxon>Strongyloides</taxon>
    </lineage>
</organism>
<comment type="function">
    <text evidence="2">Decapping enzyme for NAD-capped RNAs: specifically hydrolyzes the nicotinamide adenine dinucleotide (NAD) cap from a subset of RNAs by removing the entire NAD moiety from the 5'-end of an NAD-capped RNA.</text>
</comment>
<accession>A0A0K0E7Q0</accession>
<dbReference type="GO" id="GO:0005829">
    <property type="term" value="C:cytosol"/>
    <property type="evidence" value="ECO:0007669"/>
    <property type="project" value="TreeGrafter"/>
</dbReference>